<protein>
    <submittedName>
        <fullName evidence="7">Transcriptional regulator, TetR family</fullName>
    </submittedName>
</protein>
<feature type="domain" description="HTH tetR-type" evidence="6">
    <location>
        <begin position="38"/>
        <end position="98"/>
    </location>
</feature>
<evidence type="ECO:0000259" key="6">
    <source>
        <dbReference type="PROSITE" id="PS50977"/>
    </source>
</evidence>
<dbReference type="PANTHER" id="PTHR30055:SF238">
    <property type="entry name" value="MYCOFACTOCIN BIOSYNTHESIS TRANSCRIPTIONAL REGULATOR MFTR-RELATED"/>
    <property type="match status" value="1"/>
</dbReference>
<keyword evidence="1" id="KW-0805">Transcription regulation</keyword>
<evidence type="ECO:0000256" key="1">
    <source>
        <dbReference type="ARBA" id="ARBA00023015"/>
    </source>
</evidence>
<keyword evidence="2 4" id="KW-0238">DNA-binding</keyword>
<dbReference type="PRINTS" id="PR00455">
    <property type="entry name" value="HTHTETR"/>
</dbReference>
<evidence type="ECO:0000256" key="4">
    <source>
        <dbReference type="PROSITE-ProRule" id="PRU00335"/>
    </source>
</evidence>
<dbReference type="PROSITE" id="PS50977">
    <property type="entry name" value="HTH_TETR_2"/>
    <property type="match status" value="1"/>
</dbReference>
<accession>A0A1G7R854</accession>
<feature type="DNA-binding region" description="H-T-H motif" evidence="4">
    <location>
        <begin position="61"/>
        <end position="80"/>
    </location>
</feature>
<dbReference type="Proteomes" id="UP000199623">
    <property type="component" value="Unassembled WGS sequence"/>
</dbReference>
<dbReference type="InterPro" id="IPR041347">
    <property type="entry name" value="MftR_C"/>
</dbReference>
<feature type="region of interest" description="Disordered" evidence="5">
    <location>
        <begin position="20"/>
        <end position="40"/>
    </location>
</feature>
<keyword evidence="8" id="KW-1185">Reference proteome</keyword>
<gene>
    <name evidence="7" type="ORF">SAMN05216553_105177</name>
</gene>
<evidence type="ECO:0000256" key="2">
    <source>
        <dbReference type="ARBA" id="ARBA00023125"/>
    </source>
</evidence>
<dbReference type="GO" id="GO:0000976">
    <property type="term" value="F:transcription cis-regulatory region binding"/>
    <property type="evidence" value="ECO:0007669"/>
    <property type="project" value="TreeGrafter"/>
</dbReference>
<dbReference type="GO" id="GO:0003700">
    <property type="term" value="F:DNA-binding transcription factor activity"/>
    <property type="evidence" value="ECO:0007669"/>
    <property type="project" value="TreeGrafter"/>
</dbReference>
<keyword evidence="3" id="KW-0804">Transcription</keyword>
<name>A0A1G7R854_9PSEU</name>
<dbReference type="InterPro" id="IPR001647">
    <property type="entry name" value="HTH_TetR"/>
</dbReference>
<reference evidence="8" key="1">
    <citation type="submission" date="2016-10" db="EMBL/GenBank/DDBJ databases">
        <authorList>
            <person name="Varghese N."/>
            <person name="Submissions S."/>
        </authorList>
    </citation>
    <scope>NUCLEOTIDE SEQUENCE [LARGE SCALE GENOMIC DNA]</scope>
    <source>
        <strain evidence="8">CGMCC 4.3506</strain>
    </source>
</reference>
<dbReference type="PANTHER" id="PTHR30055">
    <property type="entry name" value="HTH-TYPE TRANSCRIPTIONAL REGULATOR RUTR"/>
    <property type="match status" value="1"/>
</dbReference>
<dbReference type="EMBL" id="FNCC01000005">
    <property type="protein sequence ID" value="SDG06835.1"/>
    <property type="molecule type" value="Genomic_DNA"/>
</dbReference>
<dbReference type="AlphaFoldDB" id="A0A1G7R854"/>
<dbReference type="SUPFAM" id="SSF46689">
    <property type="entry name" value="Homeodomain-like"/>
    <property type="match status" value="1"/>
</dbReference>
<organism evidence="7 8">
    <name type="scientific">Lentzea fradiae</name>
    <dbReference type="NCBI Taxonomy" id="200378"/>
    <lineage>
        <taxon>Bacteria</taxon>
        <taxon>Bacillati</taxon>
        <taxon>Actinomycetota</taxon>
        <taxon>Actinomycetes</taxon>
        <taxon>Pseudonocardiales</taxon>
        <taxon>Pseudonocardiaceae</taxon>
        <taxon>Lentzea</taxon>
    </lineage>
</organism>
<dbReference type="InterPro" id="IPR009057">
    <property type="entry name" value="Homeodomain-like_sf"/>
</dbReference>
<dbReference type="InterPro" id="IPR050109">
    <property type="entry name" value="HTH-type_TetR-like_transc_reg"/>
</dbReference>
<dbReference type="Pfam" id="PF00440">
    <property type="entry name" value="TetR_N"/>
    <property type="match status" value="1"/>
</dbReference>
<sequence>MLPINLVRLGAWLNRPMKDVVPEKPRRGRPPVSDEQRERQRLDISRHAVRLFASQGVAATSGEQIAQAAGVSERTFWRYFPHKESCVEPLLTQSVDAFCAVLRTWPADLELFDHLRAAYTPVTGPSPDDVEAVLAVVRLTHDEPALRAVYLMLHERAENALAEVLGRRLGQSAATIDVRVLASAMTGVLRVATDDFARAAVGGATDGVLECHREELARALGLVQRGLTQAAATA</sequence>
<dbReference type="STRING" id="200378.SAMN05216553_105177"/>
<evidence type="ECO:0000256" key="5">
    <source>
        <dbReference type="SAM" id="MobiDB-lite"/>
    </source>
</evidence>
<proteinExistence type="predicted"/>
<dbReference type="Pfam" id="PF17754">
    <property type="entry name" value="TetR_C_14"/>
    <property type="match status" value="1"/>
</dbReference>
<evidence type="ECO:0000313" key="8">
    <source>
        <dbReference type="Proteomes" id="UP000199623"/>
    </source>
</evidence>
<evidence type="ECO:0000256" key="3">
    <source>
        <dbReference type="ARBA" id="ARBA00023163"/>
    </source>
</evidence>
<evidence type="ECO:0000313" key="7">
    <source>
        <dbReference type="EMBL" id="SDG06835.1"/>
    </source>
</evidence>
<dbReference type="Gene3D" id="1.10.357.10">
    <property type="entry name" value="Tetracycline Repressor, domain 2"/>
    <property type="match status" value="1"/>
</dbReference>